<dbReference type="Proteomes" id="UP000017175">
    <property type="component" value="Chromosome"/>
</dbReference>
<sequence length="59" mass="6493">MVGQLQQMGFNPQQRWMLGNGLSGQRRKAAFTPRAQANDPNARNPHALGIQGLDTDGQF</sequence>
<name>A0A0K1QU36_PSEFL</name>
<feature type="region of interest" description="Disordered" evidence="1">
    <location>
        <begin position="23"/>
        <end position="59"/>
    </location>
</feature>
<accession>A0A0K1QU36</accession>
<proteinExistence type="predicted"/>
<organism evidence="2 3">
    <name type="scientific">Pseudomonas fluorescens NCIMB 11764</name>
    <dbReference type="NCBI Taxonomy" id="1221522"/>
    <lineage>
        <taxon>Bacteria</taxon>
        <taxon>Pseudomonadati</taxon>
        <taxon>Pseudomonadota</taxon>
        <taxon>Gammaproteobacteria</taxon>
        <taxon>Pseudomonadales</taxon>
        <taxon>Pseudomonadaceae</taxon>
        <taxon>Pseudomonas</taxon>
    </lineage>
</organism>
<protein>
    <submittedName>
        <fullName evidence="2">Uncharacterized protein</fullName>
    </submittedName>
</protein>
<dbReference type="AlphaFoldDB" id="A0A0K1QU36"/>
<evidence type="ECO:0000313" key="3">
    <source>
        <dbReference type="Proteomes" id="UP000017175"/>
    </source>
</evidence>
<evidence type="ECO:0000256" key="1">
    <source>
        <dbReference type="SAM" id="MobiDB-lite"/>
    </source>
</evidence>
<gene>
    <name evidence="2" type="ORF">B723_22400</name>
</gene>
<reference evidence="2 3" key="1">
    <citation type="journal article" date="2012" name="J. Bacteriol.">
        <title>Draft genome sequence of the cyanide-utilizing bacterium Pseudomonas fluorescens strain NCIMB 11764.</title>
        <authorList>
            <person name="Vilo C.A."/>
            <person name="Benedik M.J."/>
            <person name="Kunz D.A."/>
            <person name="Dong Q."/>
        </authorList>
    </citation>
    <scope>NUCLEOTIDE SEQUENCE [LARGE SCALE GENOMIC DNA]</scope>
    <source>
        <strain evidence="2 3">NCIMB 11764</strain>
    </source>
</reference>
<evidence type="ECO:0000313" key="2">
    <source>
        <dbReference type="EMBL" id="AKV08985.1"/>
    </source>
</evidence>
<dbReference type="EMBL" id="CP010945">
    <property type="protein sequence ID" value="AKV08985.1"/>
    <property type="molecule type" value="Genomic_DNA"/>
</dbReference>